<reference evidence="2 3" key="1">
    <citation type="submission" date="2024-09" db="EMBL/GenBank/DDBJ databases">
        <authorList>
            <person name="Sun Q."/>
            <person name="Mori K."/>
        </authorList>
    </citation>
    <scope>NUCLEOTIDE SEQUENCE [LARGE SCALE GENOMIC DNA]</scope>
    <source>
        <strain evidence="2 3">JCM 13852</strain>
    </source>
</reference>
<comment type="caution">
    <text evidence="2">The sequence shown here is derived from an EMBL/GenBank/DDBJ whole genome shotgun (WGS) entry which is preliminary data.</text>
</comment>
<protein>
    <submittedName>
        <fullName evidence="2">Uncharacterized protein</fullName>
    </submittedName>
</protein>
<dbReference type="RefSeq" id="WP_378194786.1">
    <property type="nucleotide sequence ID" value="NZ_JBHMBK010000012.1"/>
</dbReference>
<evidence type="ECO:0000256" key="1">
    <source>
        <dbReference type="SAM" id="MobiDB-lite"/>
    </source>
</evidence>
<gene>
    <name evidence="2" type="ORF">ACFFTO_18115</name>
</gene>
<evidence type="ECO:0000313" key="3">
    <source>
        <dbReference type="Proteomes" id="UP001589535"/>
    </source>
</evidence>
<sequence length="142" mass="14708">MTSNTACPCGVAVLAIVEAATAQEAVAAYEHAAFQALALGAQLHLRRHNADSSAAGTADGIEEILRRLRVTLALMEKQVAENPPTQTAPGTLAGYLRWWAHTTGQITAGLYRQAAHQDAAASADQFTGRPADPGSAATGGCR</sequence>
<feature type="region of interest" description="Disordered" evidence="1">
    <location>
        <begin position="121"/>
        <end position="142"/>
    </location>
</feature>
<name>A0ABV5U6Q1_9PSEU</name>
<organism evidence="2 3">
    <name type="scientific">Amycolatopsis plumensis</name>
    <dbReference type="NCBI Taxonomy" id="236508"/>
    <lineage>
        <taxon>Bacteria</taxon>
        <taxon>Bacillati</taxon>
        <taxon>Actinomycetota</taxon>
        <taxon>Actinomycetes</taxon>
        <taxon>Pseudonocardiales</taxon>
        <taxon>Pseudonocardiaceae</taxon>
        <taxon>Amycolatopsis</taxon>
    </lineage>
</organism>
<dbReference type="EMBL" id="JBHMBK010000012">
    <property type="protein sequence ID" value="MFB9686116.1"/>
    <property type="molecule type" value="Genomic_DNA"/>
</dbReference>
<proteinExistence type="predicted"/>
<evidence type="ECO:0000313" key="2">
    <source>
        <dbReference type="EMBL" id="MFB9686116.1"/>
    </source>
</evidence>
<dbReference type="Proteomes" id="UP001589535">
    <property type="component" value="Unassembled WGS sequence"/>
</dbReference>
<keyword evidence="3" id="KW-1185">Reference proteome</keyword>
<accession>A0ABV5U6Q1</accession>